<evidence type="ECO:0000313" key="3">
    <source>
        <dbReference type="Proteomes" id="UP001160148"/>
    </source>
</evidence>
<evidence type="ECO:0000256" key="1">
    <source>
        <dbReference type="SAM" id="MobiDB-lite"/>
    </source>
</evidence>
<dbReference type="EMBL" id="CARXXK010000001">
    <property type="protein sequence ID" value="CAI6350844.1"/>
    <property type="molecule type" value="Genomic_DNA"/>
</dbReference>
<reference evidence="2 3" key="1">
    <citation type="submission" date="2023-01" db="EMBL/GenBank/DDBJ databases">
        <authorList>
            <person name="Whitehead M."/>
        </authorList>
    </citation>
    <scope>NUCLEOTIDE SEQUENCE [LARGE SCALE GENOMIC DNA]</scope>
</reference>
<name>A0AAV0W4Y8_9HEMI</name>
<comment type="caution">
    <text evidence="2">The sequence shown here is derived from an EMBL/GenBank/DDBJ whole genome shotgun (WGS) entry which is preliminary data.</text>
</comment>
<feature type="region of interest" description="Disordered" evidence="1">
    <location>
        <begin position="1"/>
        <end position="25"/>
    </location>
</feature>
<keyword evidence="3" id="KW-1185">Reference proteome</keyword>
<accession>A0AAV0W4Y8</accession>
<evidence type="ECO:0000313" key="2">
    <source>
        <dbReference type="EMBL" id="CAI6350844.1"/>
    </source>
</evidence>
<sequence length="87" mass="9516">MKTEYHHHHHQHQMQAPNPATVAFGGTQSMMSAAGHHPGLQMSAADAARGGGYRSATAATTATAEHVEPVIGFRDPFAGDRRWRLWR</sequence>
<proteinExistence type="predicted"/>
<organism evidence="2 3">
    <name type="scientific">Macrosiphum euphorbiae</name>
    <name type="common">potato aphid</name>
    <dbReference type="NCBI Taxonomy" id="13131"/>
    <lineage>
        <taxon>Eukaryota</taxon>
        <taxon>Metazoa</taxon>
        <taxon>Ecdysozoa</taxon>
        <taxon>Arthropoda</taxon>
        <taxon>Hexapoda</taxon>
        <taxon>Insecta</taxon>
        <taxon>Pterygota</taxon>
        <taxon>Neoptera</taxon>
        <taxon>Paraneoptera</taxon>
        <taxon>Hemiptera</taxon>
        <taxon>Sternorrhyncha</taxon>
        <taxon>Aphidomorpha</taxon>
        <taxon>Aphidoidea</taxon>
        <taxon>Aphididae</taxon>
        <taxon>Macrosiphini</taxon>
        <taxon>Macrosiphum</taxon>
    </lineage>
</organism>
<gene>
    <name evidence="2" type="ORF">MEUPH1_LOCUS7260</name>
</gene>
<feature type="compositionally biased region" description="Basic residues" evidence="1">
    <location>
        <begin position="1"/>
        <end position="12"/>
    </location>
</feature>
<protein>
    <submittedName>
        <fullName evidence="2">Uncharacterized protein</fullName>
    </submittedName>
</protein>
<dbReference type="Proteomes" id="UP001160148">
    <property type="component" value="Unassembled WGS sequence"/>
</dbReference>
<dbReference type="AlphaFoldDB" id="A0AAV0W4Y8"/>